<reference evidence="2 3" key="1">
    <citation type="submission" date="2018-09" db="EMBL/GenBank/DDBJ databases">
        <title>Genomic investigation of the strawberry pathogen Phytophthora fragariae indicates pathogenicity is determined by transcriptional variation in three key races.</title>
        <authorList>
            <person name="Adams T.M."/>
            <person name="Armitage A.D."/>
            <person name="Sobczyk M.K."/>
            <person name="Bates H.J."/>
            <person name="Dunwell J.M."/>
            <person name="Nellist C.F."/>
            <person name="Harrison R.J."/>
        </authorList>
    </citation>
    <scope>NUCLEOTIDE SEQUENCE [LARGE SCALE GENOMIC DNA]</scope>
    <source>
        <strain evidence="2 3">SCRP245</strain>
    </source>
</reference>
<proteinExistence type="predicted"/>
<gene>
    <name evidence="2" type="ORF">PF011_g31645</name>
</gene>
<accession>A0A6A3GHL3</accession>
<protein>
    <submittedName>
        <fullName evidence="2">Uncharacterized protein</fullName>
    </submittedName>
</protein>
<organism evidence="2 3">
    <name type="scientific">Phytophthora fragariae</name>
    <dbReference type="NCBI Taxonomy" id="53985"/>
    <lineage>
        <taxon>Eukaryota</taxon>
        <taxon>Sar</taxon>
        <taxon>Stramenopiles</taxon>
        <taxon>Oomycota</taxon>
        <taxon>Peronosporomycetes</taxon>
        <taxon>Peronosporales</taxon>
        <taxon>Peronosporaceae</taxon>
        <taxon>Phytophthora</taxon>
    </lineage>
</organism>
<sequence>MADDQKLDAALEQGDQVQLNADEQREDPALDEMLLDQGLNSHRSAPELDADLVELDALMEILADLELDTDVQRAHHHLQGLEAALEVFADLELDADRNQRAHQDLQELRTAQEIGADLVLDGDLEQE</sequence>
<evidence type="ECO:0000256" key="1">
    <source>
        <dbReference type="SAM" id="MobiDB-lite"/>
    </source>
</evidence>
<dbReference type="EMBL" id="QXFW01008090">
    <property type="protein sequence ID" value="KAE8955937.1"/>
    <property type="molecule type" value="Genomic_DNA"/>
</dbReference>
<evidence type="ECO:0000313" key="2">
    <source>
        <dbReference type="EMBL" id="KAE8955937.1"/>
    </source>
</evidence>
<name>A0A6A3GHL3_9STRA</name>
<dbReference type="Proteomes" id="UP000460718">
    <property type="component" value="Unassembled WGS sequence"/>
</dbReference>
<evidence type="ECO:0000313" key="3">
    <source>
        <dbReference type="Proteomes" id="UP000460718"/>
    </source>
</evidence>
<dbReference type="AlphaFoldDB" id="A0A6A3GHL3"/>
<comment type="caution">
    <text evidence="2">The sequence shown here is derived from an EMBL/GenBank/DDBJ whole genome shotgun (WGS) entry which is preliminary data.</text>
</comment>
<feature type="region of interest" description="Disordered" evidence="1">
    <location>
        <begin position="1"/>
        <end position="26"/>
    </location>
</feature>